<dbReference type="eggNOG" id="COG3657">
    <property type="taxonomic scope" value="Bacteria"/>
</dbReference>
<dbReference type="Proteomes" id="UP000010366">
    <property type="component" value="Chromosome"/>
</dbReference>
<dbReference type="PIRSF" id="PIRSF028744">
    <property type="entry name" value="Addict_mod_HI1419"/>
    <property type="match status" value="1"/>
</dbReference>
<sequence length="117" mass="13493">MTRIVEPKQIIFYADADGNEPFQVWLDALRDTQGRRRIIKRLFRVQQGNYGDVEPIGEGLSELRLFFGPGYRVYFGEDSGNIVIILCGGDKDSQDRDIENAKAYWQEYQTNAKTENP</sequence>
<dbReference type="OrthoDB" id="9800258at2"/>
<dbReference type="PANTHER" id="PTHR41791:SF1">
    <property type="entry name" value="SSL7039 PROTEIN"/>
    <property type="match status" value="1"/>
</dbReference>
<dbReference type="RefSeq" id="WP_015159122.1">
    <property type="nucleotide sequence ID" value="NC_019697.1"/>
</dbReference>
<accession>K9UCX1</accession>
<gene>
    <name evidence="1" type="ORF">Cha6605_1838</name>
</gene>
<dbReference type="NCBIfam" id="TIGR02683">
    <property type="entry name" value="upstrm_HI1419"/>
    <property type="match status" value="1"/>
</dbReference>
<dbReference type="KEGG" id="cmp:Cha6605_1838"/>
<dbReference type="AlphaFoldDB" id="K9UCX1"/>
<dbReference type="InterPro" id="IPR009241">
    <property type="entry name" value="HigB-like"/>
</dbReference>
<dbReference type="PANTHER" id="PTHR41791">
    <property type="entry name" value="SSL7039 PROTEIN"/>
    <property type="match status" value="1"/>
</dbReference>
<dbReference type="HOGENOM" id="CLU_152445_1_0_3"/>
<dbReference type="STRING" id="1173020.Cha6605_1838"/>
<organism evidence="1 2">
    <name type="scientific">Chamaesiphon minutus (strain ATCC 27169 / PCC 6605)</name>
    <dbReference type="NCBI Taxonomy" id="1173020"/>
    <lineage>
        <taxon>Bacteria</taxon>
        <taxon>Bacillati</taxon>
        <taxon>Cyanobacteriota</taxon>
        <taxon>Cyanophyceae</taxon>
        <taxon>Gomontiellales</taxon>
        <taxon>Chamaesiphonaceae</taxon>
        <taxon>Chamaesiphon</taxon>
    </lineage>
</organism>
<dbReference type="Pfam" id="PF05973">
    <property type="entry name" value="Gp49"/>
    <property type="match status" value="1"/>
</dbReference>
<dbReference type="EMBL" id="CP003600">
    <property type="protein sequence ID" value="AFY92952.1"/>
    <property type="molecule type" value="Genomic_DNA"/>
</dbReference>
<reference evidence="1 2" key="1">
    <citation type="submission" date="2012-05" db="EMBL/GenBank/DDBJ databases">
        <title>Finished chromosome of genome of Chamaesiphon sp. PCC 6605.</title>
        <authorList>
            <consortium name="US DOE Joint Genome Institute"/>
            <person name="Gugger M."/>
            <person name="Coursin T."/>
            <person name="Rippka R."/>
            <person name="Tandeau De Marsac N."/>
            <person name="Huntemann M."/>
            <person name="Wei C.-L."/>
            <person name="Han J."/>
            <person name="Detter J.C."/>
            <person name="Han C."/>
            <person name="Tapia R."/>
            <person name="Chen A."/>
            <person name="Kyrpides N."/>
            <person name="Mavromatis K."/>
            <person name="Markowitz V."/>
            <person name="Szeto E."/>
            <person name="Ivanova N."/>
            <person name="Pagani I."/>
            <person name="Pati A."/>
            <person name="Goodwin L."/>
            <person name="Nordberg H.P."/>
            <person name="Cantor M.N."/>
            <person name="Hua S.X."/>
            <person name="Woyke T."/>
            <person name="Kerfeld C.A."/>
        </authorList>
    </citation>
    <scope>NUCLEOTIDE SEQUENCE [LARGE SCALE GENOMIC DNA]</scope>
    <source>
        <strain evidence="2">ATCC 27169 / PCC 6605</strain>
    </source>
</reference>
<dbReference type="InterPro" id="IPR014056">
    <property type="entry name" value="TypeIITA-like_toxin_pred"/>
</dbReference>
<protein>
    <submittedName>
        <fullName evidence="1">Putative addiction module killer protein</fullName>
    </submittedName>
</protein>
<proteinExistence type="predicted"/>
<name>K9UCX1_CHAP6</name>
<evidence type="ECO:0000313" key="1">
    <source>
        <dbReference type="EMBL" id="AFY92952.1"/>
    </source>
</evidence>
<keyword evidence="2" id="KW-1185">Reference proteome</keyword>
<evidence type="ECO:0000313" key="2">
    <source>
        <dbReference type="Proteomes" id="UP000010366"/>
    </source>
</evidence>